<feature type="region of interest" description="Regulatory domain" evidence="11">
    <location>
        <begin position="393"/>
        <end position="519"/>
    </location>
</feature>
<dbReference type="SUPFAM" id="SSF51569">
    <property type="entry name" value="Aldolase"/>
    <property type="match status" value="1"/>
</dbReference>
<dbReference type="GO" id="GO:0003852">
    <property type="term" value="F:2-isopropylmalate synthase activity"/>
    <property type="evidence" value="ECO:0007669"/>
    <property type="project" value="UniProtKB-UniRule"/>
</dbReference>
<dbReference type="InterPro" id="IPR050073">
    <property type="entry name" value="2-IPM_HCS-like"/>
</dbReference>
<evidence type="ECO:0000256" key="10">
    <source>
        <dbReference type="ARBA" id="ARBA00023304"/>
    </source>
</evidence>
<gene>
    <name evidence="11 13" type="primary">leuA</name>
    <name evidence="13" type="ORF">ENO47_03725</name>
</gene>
<feature type="binding site" evidence="11">
    <location>
        <position position="203"/>
    </location>
    <ligand>
        <name>Mn(2+)</name>
        <dbReference type="ChEBI" id="CHEBI:29035"/>
    </ligand>
</feature>
<dbReference type="Gene3D" id="1.10.238.260">
    <property type="match status" value="1"/>
</dbReference>
<comment type="function">
    <text evidence="11">Catalyzes the condensation of the acetyl group of acetyl-CoA with 3-methyl-2-oxobutanoate (2-ketoisovalerate) to form 3-carboxy-3-hydroxy-4-methylpentanoate (2-isopropylmalate).</text>
</comment>
<dbReference type="EC" id="2.3.3.13" evidence="3 11"/>
<dbReference type="Gene3D" id="3.20.20.70">
    <property type="entry name" value="Aldolase class I"/>
    <property type="match status" value="1"/>
</dbReference>
<evidence type="ECO:0000256" key="9">
    <source>
        <dbReference type="ARBA" id="ARBA00023211"/>
    </source>
</evidence>
<dbReference type="InterPro" id="IPR054691">
    <property type="entry name" value="LeuA/HCS_post-cat"/>
</dbReference>
<dbReference type="PANTHER" id="PTHR10277:SF9">
    <property type="entry name" value="2-ISOPROPYLMALATE SYNTHASE 1, CHLOROPLASTIC-RELATED"/>
    <property type="match status" value="1"/>
</dbReference>
<keyword evidence="5 11" id="KW-0432">Leucine biosynthesis</keyword>
<evidence type="ECO:0000256" key="11">
    <source>
        <dbReference type="HAMAP-Rule" id="MF_01025"/>
    </source>
</evidence>
<dbReference type="FunFam" id="1.10.238.260:FF:000001">
    <property type="entry name" value="2-isopropylmalate synthase"/>
    <property type="match status" value="1"/>
</dbReference>
<evidence type="ECO:0000313" key="13">
    <source>
        <dbReference type="EMBL" id="HEW45764.1"/>
    </source>
</evidence>
<evidence type="ECO:0000256" key="1">
    <source>
        <dbReference type="ARBA" id="ARBA00004689"/>
    </source>
</evidence>
<evidence type="ECO:0000259" key="12">
    <source>
        <dbReference type="PROSITE" id="PS50991"/>
    </source>
</evidence>
<keyword evidence="13" id="KW-0012">Acyltransferase</keyword>
<comment type="catalytic activity">
    <reaction evidence="11">
        <text>3-methyl-2-oxobutanoate + acetyl-CoA + H2O = (2S)-2-isopropylmalate + CoA + H(+)</text>
        <dbReference type="Rhea" id="RHEA:21524"/>
        <dbReference type="ChEBI" id="CHEBI:1178"/>
        <dbReference type="ChEBI" id="CHEBI:11851"/>
        <dbReference type="ChEBI" id="CHEBI:15377"/>
        <dbReference type="ChEBI" id="CHEBI:15378"/>
        <dbReference type="ChEBI" id="CHEBI:57287"/>
        <dbReference type="ChEBI" id="CHEBI:57288"/>
        <dbReference type="EC" id="2.3.3.13"/>
    </reaction>
</comment>
<dbReference type="NCBIfam" id="NF002086">
    <property type="entry name" value="PRK00915.1-3"/>
    <property type="match status" value="1"/>
</dbReference>
<dbReference type="PROSITE" id="PS50991">
    <property type="entry name" value="PYR_CT"/>
    <property type="match status" value="1"/>
</dbReference>
<dbReference type="NCBIfam" id="NF002085">
    <property type="entry name" value="PRK00915.1-2"/>
    <property type="match status" value="1"/>
</dbReference>
<feature type="binding site" evidence="11">
    <location>
        <position position="13"/>
    </location>
    <ligand>
        <name>Mn(2+)</name>
        <dbReference type="ChEBI" id="CHEBI:29035"/>
    </ligand>
</feature>
<dbReference type="NCBIfam" id="TIGR00973">
    <property type="entry name" value="leuA_bact"/>
    <property type="match status" value="1"/>
</dbReference>
<protein>
    <recommendedName>
        <fullName evidence="4 11">2-isopropylmalate synthase</fullName>
        <ecNumber evidence="3 11">2.3.3.13</ecNumber>
    </recommendedName>
    <alternativeName>
        <fullName evidence="11">Alpha-IPM synthase</fullName>
    </alternativeName>
    <alternativeName>
        <fullName evidence="11">Alpha-isopropylmalate synthase</fullName>
    </alternativeName>
</protein>
<evidence type="ECO:0000256" key="3">
    <source>
        <dbReference type="ARBA" id="ARBA00012973"/>
    </source>
</evidence>
<dbReference type="PROSITE" id="PS00815">
    <property type="entry name" value="AIPM_HOMOCIT_SYNTH_1"/>
    <property type="match status" value="1"/>
</dbReference>
<dbReference type="InterPro" id="IPR000891">
    <property type="entry name" value="PYR_CT"/>
</dbReference>
<dbReference type="UniPathway" id="UPA00048">
    <property type="reaction ID" value="UER00070"/>
</dbReference>
<dbReference type="EMBL" id="DSFP01000033">
    <property type="protein sequence ID" value="HEW45764.1"/>
    <property type="molecule type" value="Genomic_DNA"/>
</dbReference>
<comment type="cofactor">
    <cofactor evidence="11">
        <name>Mn(2+)</name>
        <dbReference type="ChEBI" id="CHEBI:29035"/>
    </cofactor>
</comment>
<dbReference type="Pfam" id="PF22617">
    <property type="entry name" value="HCS_D2"/>
    <property type="match status" value="1"/>
</dbReference>
<evidence type="ECO:0000256" key="8">
    <source>
        <dbReference type="ARBA" id="ARBA00022723"/>
    </source>
</evidence>
<keyword evidence="10 11" id="KW-0100">Branched-chain amino acid biosynthesis</keyword>
<dbReference type="InterPro" id="IPR036230">
    <property type="entry name" value="LeuA_allosteric_dom_sf"/>
</dbReference>
<dbReference type="InterPro" id="IPR013709">
    <property type="entry name" value="2-isopropylmalate_synth_dimer"/>
</dbReference>
<dbReference type="NCBIfam" id="NF002087">
    <property type="entry name" value="PRK00915.1-4"/>
    <property type="match status" value="1"/>
</dbReference>
<accession>A0A7C2Z5M5</accession>
<dbReference type="FunFam" id="3.20.20.70:FF:000010">
    <property type="entry name" value="2-isopropylmalate synthase"/>
    <property type="match status" value="1"/>
</dbReference>
<keyword evidence="6 11" id="KW-0028">Amino-acid biosynthesis</keyword>
<evidence type="ECO:0000256" key="4">
    <source>
        <dbReference type="ARBA" id="ARBA00018198"/>
    </source>
</evidence>
<dbReference type="AlphaFoldDB" id="A0A7C2Z5M5"/>
<dbReference type="Pfam" id="PF00682">
    <property type="entry name" value="HMGL-like"/>
    <property type="match status" value="1"/>
</dbReference>
<sequence length="519" mass="57673">MERVYIFDTTLRDGEQAPGFSMTTEEKLQMAHQLAKLGVDVIEAGFAAASKGDFEAVNLIASEVKGPTICSLSRALERDIELAGEALKPAERKRIHTFIATSEIHMKYKLRMSPEEVLERARKAVEFARKFTDDVEFSCEDATRSQRDFLYKVIETAIKAGATVINIPDTVGYTVPEEFAKLIEDIRNNVPNIDKAIISVHCHDDLGMAVANSLMAVKHGARQVECTINGIGERAGNAALEEIVMALRVRKDFFGGLYTNINTKEIYKTSRLLCRITGSFVQPNKAVVGDNAFAHESGIHQHGVLANPLTYEIMSPDDVGFPSTRIVLGKHSGRHALKSKLKELGFEFSEEDLDRIFERFKALADKKKEVYEEDIEALVYEEFMKHEEDEPIKVLHYQVQTGDKLLPTATVVLTFRGEERTATSTGNGPVDAIIRAIQKALNMEPTLLDFSIKALTPNTDAQAESRLVIELDGVKASGRGVDVDIIRASVNGFVDALNRALLRKSYIISKENLRREGTV</sequence>
<keyword evidence="7 11" id="KW-0808">Transferase</keyword>
<dbReference type="GO" id="GO:0009098">
    <property type="term" value="P:L-leucine biosynthetic process"/>
    <property type="evidence" value="ECO:0007669"/>
    <property type="project" value="UniProtKB-UniRule"/>
</dbReference>
<evidence type="ECO:0000256" key="2">
    <source>
        <dbReference type="ARBA" id="ARBA00009396"/>
    </source>
</evidence>
<keyword evidence="9 11" id="KW-0464">Manganese</keyword>
<reference evidence="13" key="1">
    <citation type="journal article" date="2020" name="mSystems">
        <title>Genome- and Community-Level Interaction Insights into Carbon Utilization and Element Cycling Functions of Hydrothermarchaeota in Hydrothermal Sediment.</title>
        <authorList>
            <person name="Zhou Z."/>
            <person name="Liu Y."/>
            <person name="Xu W."/>
            <person name="Pan J."/>
            <person name="Luo Z.H."/>
            <person name="Li M."/>
        </authorList>
    </citation>
    <scope>NUCLEOTIDE SEQUENCE [LARGE SCALE GENOMIC DNA]</scope>
    <source>
        <strain evidence="13">SpSt-132</strain>
    </source>
</reference>
<organism evidence="13">
    <name type="scientific">Hydrogenobacter sp</name>
    <dbReference type="NCBI Taxonomy" id="2152829"/>
    <lineage>
        <taxon>Bacteria</taxon>
        <taxon>Pseudomonadati</taxon>
        <taxon>Aquificota</taxon>
        <taxon>Aquificia</taxon>
        <taxon>Aquificales</taxon>
        <taxon>Aquificaceae</taxon>
        <taxon>Hydrogenobacter</taxon>
    </lineage>
</organism>
<dbReference type="CDD" id="cd07940">
    <property type="entry name" value="DRE_TIM_IPMS"/>
    <property type="match status" value="1"/>
</dbReference>
<dbReference type="SMART" id="SM00917">
    <property type="entry name" value="LeuA_dimer"/>
    <property type="match status" value="1"/>
</dbReference>
<proteinExistence type="inferred from homology"/>
<comment type="caution">
    <text evidence="13">The sequence shown here is derived from an EMBL/GenBank/DDBJ whole genome shotgun (WGS) entry which is preliminary data.</text>
</comment>
<feature type="domain" description="Pyruvate carboxyltransferase" evidence="12">
    <location>
        <begin position="4"/>
        <end position="267"/>
    </location>
</feature>
<comment type="similarity">
    <text evidence="2 11">Belongs to the alpha-IPM synthase/homocitrate synthase family. LeuA type 1 subfamily.</text>
</comment>
<dbReference type="Pfam" id="PF08502">
    <property type="entry name" value="LeuA_dimer"/>
    <property type="match status" value="1"/>
</dbReference>
<dbReference type="PROSITE" id="PS00816">
    <property type="entry name" value="AIPM_HOMOCIT_SYNTH_2"/>
    <property type="match status" value="1"/>
</dbReference>
<dbReference type="HAMAP" id="MF_01025">
    <property type="entry name" value="LeuA_type1"/>
    <property type="match status" value="1"/>
</dbReference>
<dbReference type="GO" id="GO:0030145">
    <property type="term" value="F:manganese ion binding"/>
    <property type="evidence" value="ECO:0007669"/>
    <property type="project" value="UniProtKB-UniRule"/>
</dbReference>
<comment type="pathway">
    <text evidence="1 11">Amino-acid biosynthesis; L-leucine biosynthesis; L-leucine from 3-methyl-2-oxobutanoate: step 1/4.</text>
</comment>
<dbReference type="InterPro" id="IPR013785">
    <property type="entry name" value="Aldolase_TIM"/>
</dbReference>
<dbReference type="Gene3D" id="3.30.160.270">
    <property type="match status" value="1"/>
</dbReference>
<dbReference type="PANTHER" id="PTHR10277">
    <property type="entry name" value="HOMOCITRATE SYNTHASE-RELATED"/>
    <property type="match status" value="1"/>
</dbReference>
<dbReference type="GO" id="GO:0003985">
    <property type="term" value="F:acetyl-CoA C-acetyltransferase activity"/>
    <property type="evidence" value="ECO:0007669"/>
    <property type="project" value="UniProtKB-UniRule"/>
</dbReference>
<evidence type="ECO:0000256" key="6">
    <source>
        <dbReference type="ARBA" id="ARBA00022605"/>
    </source>
</evidence>
<comment type="subunit">
    <text evidence="11">Homodimer.</text>
</comment>
<dbReference type="InterPro" id="IPR002034">
    <property type="entry name" value="AIPM/Hcit_synth_CS"/>
</dbReference>
<name>A0A7C2Z5M5_9AQUI</name>
<dbReference type="InterPro" id="IPR005671">
    <property type="entry name" value="LeuA_bact_synth"/>
</dbReference>
<dbReference type="GO" id="GO:0005737">
    <property type="term" value="C:cytoplasm"/>
    <property type="evidence" value="ECO:0007669"/>
    <property type="project" value="UniProtKB-UniRule"/>
</dbReference>
<keyword evidence="8 11" id="KW-0479">Metal-binding</keyword>
<evidence type="ECO:0000256" key="5">
    <source>
        <dbReference type="ARBA" id="ARBA00022430"/>
    </source>
</evidence>
<dbReference type="SUPFAM" id="SSF110921">
    <property type="entry name" value="2-isopropylmalate synthase LeuA, allosteric (dimerisation) domain"/>
    <property type="match status" value="1"/>
</dbReference>
<keyword evidence="11" id="KW-0963">Cytoplasm</keyword>
<feature type="binding site" evidence="11">
    <location>
        <position position="237"/>
    </location>
    <ligand>
        <name>Mn(2+)</name>
        <dbReference type="ChEBI" id="CHEBI:29035"/>
    </ligand>
</feature>
<feature type="binding site" evidence="11">
    <location>
        <position position="201"/>
    </location>
    <ligand>
        <name>Mn(2+)</name>
        <dbReference type="ChEBI" id="CHEBI:29035"/>
    </ligand>
</feature>
<evidence type="ECO:0000256" key="7">
    <source>
        <dbReference type="ARBA" id="ARBA00022679"/>
    </source>
</evidence>